<evidence type="ECO:0000313" key="2">
    <source>
        <dbReference type="Proteomes" id="UP000013085"/>
    </source>
</evidence>
<dbReference type="AlphaFoldDB" id="A0A0E2H8K1"/>
<proteinExistence type="predicted"/>
<protein>
    <submittedName>
        <fullName evidence="1">Uncharacterized protein</fullName>
    </submittedName>
</protein>
<name>A0A0E2H8K1_9FIRM</name>
<reference evidence="1 2" key="1">
    <citation type="submission" date="2013-01" db="EMBL/GenBank/DDBJ databases">
        <title>The Genome Sequence of Clostridium clostridioforme 90A8.</title>
        <authorList>
            <consortium name="The Broad Institute Genome Sequencing Platform"/>
            <person name="Earl A."/>
            <person name="Ward D."/>
            <person name="Feldgarden M."/>
            <person name="Gevers D."/>
            <person name="Courvalin P."/>
            <person name="Lambert T."/>
            <person name="Walker B."/>
            <person name="Young S.K."/>
            <person name="Zeng Q."/>
            <person name="Gargeya S."/>
            <person name="Fitzgerald M."/>
            <person name="Haas B."/>
            <person name="Abouelleil A."/>
            <person name="Alvarado L."/>
            <person name="Arachchi H.M."/>
            <person name="Berlin A.M."/>
            <person name="Chapman S.B."/>
            <person name="Dewar J."/>
            <person name="Goldberg J."/>
            <person name="Griggs A."/>
            <person name="Gujja S."/>
            <person name="Hansen M."/>
            <person name="Howarth C."/>
            <person name="Imamovic A."/>
            <person name="Larimer J."/>
            <person name="McCowan C."/>
            <person name="Murphy C."/>
            <person name="Neiman D."/>
            <person name="Pearson M."/>
            <person name="Priest M."/>
            <person name="Roberts A."/>
            <person name="Saif S."/>
            <person name="Shea T."/>
            <person name="Sisk P."/>
            <person name="Sykes S."/>
            <person name="Wortman J."/>
            <person name="Nusbaum C."/>
            <person name="Birren B."/>
        </authorList>
    </citation>
    <scope>NUCLEOTIDE SEQUENCE [LARGE SCALE GENOMIC DNA]</scope>
    <source>
        <strain evidence="1 2">90A8</strain>
    </source>
</reference>
<dbReference type="PATRIC" id="fig|999408.3.peg.3822"/>
<comment type="caution">
    <text evidence="1">The sequence shown here is derived from an EMBL/GenBank/DDBJ whole genome shotgun (WGS) entry which is preliminary data.</text>
</comment>
<sequence>MRGDKSSVYILEGKELNADELIMELAERGKIFLNFDKDISKFGVEVTL</sequence>
<gene>
    <name evidence="1" type="ORF">HMPREF1090_03550</name>
</gene>
<organism evidence="1 2">
    <name type="scientific">[Clostridium] clostridioforme 90A8</name>
    <dbReference type="NCBI Taxonomy" id="999408"/>
    <lineage>
        <taxon>Bacteria</taxon>
        <taxon>Bacillati</taxon>
        <taxon>Bacillota</taxon>
        <taxon>Clostridia</taxon>
        <taxon>Lachnospirales</taxon>
        <taxon>Lachnospiraceae</taxon>
        <taxon>Enterocloster</taxon>
    </lineage>
</organism>
<dbReference type="EMBL" id="AGYR01000039">
    <property type="protein sequence ID" value="ENZ12424.1"/>
    <property type="molecule type" value="Genomic_DNA"/>
</dbReference>
<dbReference type="Proteomes" id="UP000013085">
    <property type="component" value="Unassembled WGS sequence"/>
</dbReference>
<dbReference type="HOGENOM" id="CLU_3151255_0_0_9"/>
<evidence type="ECO:0000313" key="1">
    <source>
        <dbReference type="EMBL" id="ENZ12424.1"/>
    </source>
</evidence>
<accession>A0A0E2H8K1</accession>